<dbReference type="KEGG" id="mbn:Mboo_0624"/>
<keyword evidence="5 8" id="KW-0812">Transmembrane</keyword>
<protein>
    <submittedName>
        <fullName evidence="9">Uncharacterized protein</fullName>
    </submittedName>
</protein>
<dbReference type="eggNOG" id="arCOG04787">
    <property type="taxonomic scope" value="Archaea"/>
</dbReference>
<dbReference type="AlphaFoldDB" id="A7I5Y1"/>
<gene>
    <name evidence="9" type="ordered locus">Mboo_0624</name>
</gene>
<feature type="transmembrane region" description="Helical" evidence="8">
    <location>
        <begin position="111"/>
        <end position="133"/>
    </location>
</feature>
<dbReference type="HOGENOM" id="CLU_041737_1_1_2"/>
<dbReference type="RefSeq" id="WP_012106163.1">
    <property type="nucleotide sequence ID" value="NC_009712.1"/>
</dbReference>
<evidence type="ECO:0000256" key="1">
    <source>
        <dbReference type="ARBA" id="ARBA00004429"/>
    </source>
</evidence>
<name>A7I5Y1_METB6</name>
<dbReference type="PANTHER" id="PTHR30574:SF1">
    <property type="entry name" value="SULPHUR TRANSPORT DOMAIN-CONTAINING PROTEIN"/>
    <property type="match status" value="1"/>
</dbReference>
<feature type="transmembrane region" description="Helical" evidence="8">
    <location>
        <begin position="145"/>
        <end position="170"/>
    </location>
</feature>
<evidence type="ECO:0000256" key="7">
    <source>
        <dbReference type="ARBA" id="ARBA00023136"/>
    </source>
</evidence>
<keyword evidence="6 8" id="KW-1133">Transmembrane helix</keyword>
<keyword evidence="4" id="KW-0997">Cell inner membrane</keyword>
<dbReference type="Pfam" id="PF04143">
    <property type="entry name" value="Sulf_transp"/>
    <property type="match status" value="1"/>
</dbReference>
<keyword evidence="3" id="KW-1003">Cell membrane</keyword>
<keyword evidence="7 8" id="KW-0472">Membrane</keyword>
<evidence type="ECO:0000256" key="5">
    <source>
        <dbReference type="ARBA" id="ARBA00022692"/>
    </source>
</evidence>
<keyword evidence="2" id="KW-0813">Transport</keyword>
<dbReference type="GeneID" id="5410189"/>
<dbReference type="EMBL" id="CP000780">
    <property type="protein sequence ID" value="ABS55142.1"/>
    <property type="molecule type" value="Genomic_DNA"/>
</dbReference>
<feature type="transmembrane region" description="Helical" evidence="8">
    <location>
        <begin position="73"/>
        <end position="91"/>
    </location>
</feature>
<evidence type="ECO:0000256" key="8">
    <source>
        <dbReference type="SAM" id="Phobius"/>
    </source>
</evidence>
<evidence type="ECO:0000256" key="4">
    <source>
        <dbReference type="ARBA" id="ARBA00022519"/>
    </source>
</evidence>
<sequence>MFDMLFAPTWSPYIAGAGIGILVCLSFLMCNRPLGTSSAYAKAWGLLEKAVDPAVEEKKEFYREEIPPRVDGVLMLLPGILIGAFLSAALSGQLHLSLVPLLWAGAFGNNAILRVVVAFLGGIVLAFGARWAGGCTSGHGISGTSQLALSSIVSAACFFIGGIITAFLLFHGSGV</sequence>
<proteinExistence type="predicted"/>
<accession>A7I5Y1</accession>
<dbReference type="GO" id="GO:0005886">
    <property type="term" value="C:plasma membrane"/>
    <property type="evidence" value="ECO:0007669"/>
    <property type="project" value="UniProtKB-SubCell"/>
</dbReference>
<evidence type="ECO:0000313" key="10">
    <source>
        <dbReference type="Proteomes" id="UP000002408"/>
    </source>
</evidence>
<evidence type="ECO:0000256" key="6">
    <source>
        <dbReference type="ARBA" id="ARBA00022989"/>
    </source>
</evidence>
<keyword evidence="10" id="KW-1185">Reference proteome</keyword>
<evidence type="ECO:0000313" key="9">
    <source>
        <dbReference type="EMBL" id="ABS55142.1"/>
    </source>
</evidence>
<evidence type="ECO:0000256" key="3">
    <source>
        <dbReference type="ARBA" id="ARBA00022475"/>
    </source>
</evidence>
<dbReference type="InterPro" id="IPR007272">
    <property type="entry name" value="Sulf_transp_TsuA/YedE"/>
</dbReference>
<organism evidence="9 10">
    <name type="scientific">Methanoregula boonei (strain DSM 21154 / JCM 14090 / 6A8)</name>
    <dbReference type="NCBI Taxonomy" id="456442"/>
    <lineage>
        <taxon>Archaea</taxon>
        <taxon>Methanobacteriati</taxon>
        <taxon>Methanobacteriota</taxon>
        <taxon>Stenosarchaea group</taxon>
        <taxon>Methanomicrobia</taxon>
        <taxon>Methanomicrobiales</taxon>
        <taxon>Methanoregulaceae</taxon>
        <taxon>Methanoregula</taxon>
    </lineage>
</organism>
<dbReference type="OrthoDB" id="42259at2157"/>
<feature type="transmembrane region" description="Helical" evidence="8">
    <location>
        <begin position="12"/>
        <end position="30"/>
    </location>
</feature>
<comment type="subcellular location">
    <subcellularLocation>
        <location evidence="1">Cell inner membrane</location>
        <topology evidence="1">Multi-pass membrane protein</topology>
    </subcellularLocation>
</comment>
<dbReference type="STRING" id="456442.Mboo_0624"/>
<dbReference type="PANTHER" id="PTHR30574">
    <property type="entry name" value="INNER MEMBRANE PROTEIN YEDE"/>
    <property type="match status" value="1"/>
</dbReference>
<dbReference type="Proteomes" id="UP000002408">
    <property type="component" value="Chromosome"/>
</dbReference>
<evidence type="ECO:0000256" key="2">
    <source>
        <dbReference type="ARBA" id="ARBA00022448"/>
    </source>
</evidence>
<reference evidence="10" key="1">
    <citation type="journal article" date="2015" name="Microbiology">
        <title>Genome of Methanoregula boonei 6A8 reveals adaptations to oligotrophic peatland environments.</title>
        <authorList>
            <person name="Braeuer S."/>
            <person name="Cadillo-Quiroz H."/>
            <person name="Kyrpides N."/>
            <person name="Woyke T."/>
            <person name="Goodwin L."/>
            <person name="Detter C."/>
            <person name="Podell S."/>
            <person name="Yavitt J.B."/>
            <person name="Zinder S.H."/>
        </authorList>
    </citation>
    <scope>NUCLEOTIDE SEQUENCE [LARGE SCALE GENOMIC DNA]</scope>
    <source>
        <strain evidence="10">DSM 21154 / JCM 14090 / 6A8</strain>
    </source>
</reference>